<feature type="region of interest" description="Disordered" evidence="1">
    <location>
        <begin position="1"/>
        <end position="33"/>
    </location>
</feature>
<evidence type="ECO:0000313" key="2">
    <source>
        <dbReference type="EnsemblMetazoa" id="AMIN003591-PA"/>
    </source>
</evidence>
<proteinExistence type="predicted"/>
<keyword evidence="3" id="KW-1185">Reference proteome</keyword>
<dbReference type="VEuPathDB" id="VectorBase:AMIN003591"/>
<dbReference type="AlphaFoldDB" id="A0A182VZT6"/>
<organism evidence="2 3">
    <name type="scientific">Anopheles minimus</name>
    <dbReference type="NCBI Taxonomy" id="112268"/>
    <lineage>
        <taxon>Eukaryota</taxon>
        <taxon>Metazoa</taxon>
        <taxon>Ecdysozoa</taxon>
        <taxon>Arthropoda</taxon>
        <taxon>Hexapoda</taxon>
        <taxon>Insecta</taxon>
        <taxon>Pterygota</taxon>
        <taxon>Neoptera</taxon>
        <taxon>Endopterygota</taxon>
        <taxon>Diptera</taxon>
        <taxon>Nematocera</taxon>
        <taxon>Culicoidea</taxon>
        <taxon>Culicidae</taxon>
        <taxon>Anophelinae</taxon>
        <taxon>Anopheles</taxon>
    </lineage>
</organism>
<protein>
    <submittedName>
        <fullName evidence="2">Uncharacterized protein</fullName>
    </submittedName>
</protein>
<name>A0A182VZT6_9DIPT</name>
<evidence type="ECO:0000313" key="3">
    <source>
        <dbReference type="Proteomes" id="UP000075920"/>
    </source>
</evidence>
<reference evidence="2" key="2">
    <citation type="submission" date="2020-05" db="UniProtKB">
        <authorList>
            <consortium name="EnsemblMetazoa"/>
        </authorList>
    </citation>
    <scope>IDENTIFICATION</scope>
    <source>
        <strain evidence="2">MINIMUS1</strain>
    </source>
</reference>
<dbReference type="EnsemblMetazoa" id="AMIN003591-RA">
    <property type="protein sequence ID" value="AMIN003591-PA"/>
    <property type="gene ID" value="AMIN003591"/>
</dbReference>
<feature type="region of interest" description="Disordered" evidence="1">
    <location>
        <begin position="135"/>
        <end position="157"/>
    </location>
</feature>
<sequence>QASGGSAGRTQTTTKRPLPRTLPPVRIPPGYTKIKQGATRPVSLLSAGPYSPFGMQFYSPMFGIMPKMDSTNDTTDSSNMTTTVNPVESTTPAISLTTMPTVSNATTTSNATVEYEDVEEPLTSPPEYDYPNEGNSTAPAVIGPVTEPPLNVTSTHGPNMIRKRRKKVVSTPATPSPNPGVVRIRLRRKKTTIAPVTNTTTTENAN</sequence>
<accession>A0A182VZT6</accession>
<dbReference type="Proteomes" id="UP000075920">
    <property type="component" value="Unassembled WGS sequence"/>
</dbReference>
<reference evidence="3" key="1">
    <citation type="submission" date="2013-03" db="EMBL/GenBank/DDBJ databases">
        <title>The Genome Sequence of Anopheles minimus MINIMUS1.</title>
        <authorList>
            <consortium name="The Broad Institute Genomics Platform"/>
            <person name="Neafsey D.E."/>
            <person name="Walton C."/>
            <person name="Walker B."/>
            <person name="Young S.K."/>
            <person name="Zeng Q."/>
            <person name="Gargeya S."/>
            <person name="Fitzgerald M."/>
            <person name="Haas B."/>
            <person name="Abouelleil A."/>
            <person name="Allen A.W."/>
            <person name="Alvarado L."/>
            <person name="Arachchi H.M."/>
            <person name="Berlin A.M."/>
            <person name="Chapman S.B."/>
            <person name="Gainer-Dewar J."/>
            <person name="Goldberg J."/>
            <person name="Griggs A."/>
            <person name="Gujja S."/>
            <person name="Hansen M."/>
            <person name="Howarth C."/>
            <person name="Imamovic A."/>
            <person name="Ireland A."/>
            <person name="Larimer J."/>
            <person name="McCowan C."/>
            <person name="Murphy C."/>
            <person name="Pearson M."/>
            <person name="Poon T.W."/>
            <person name="Priest M."/>
            <person name="Roberts A."/>
            <person name="Saif S."/>
            <person name="Shea T."/>
            <person name="Sisk P."/>
            <person name="Sykes S."/>
            <person name="Wortman J."/>
            <person name="Nusbaum C."/>
            <person name="Birren B."/>
        </authorList>
    </citation>
    <scope>NUCLEOTIDE SEQUENCE [LARGE SCALE GENOMIC DNA]</scope>
    <source>
        <strain evidence="3">MINIMUS1</strain>
    </source>
</reference>
<evidence type="ECO:0000256" key="1">
    <source>
        <dbReference type="SAM" id="MobiDB-lite"/>
    </source>
</evidence>